<keyword evidence="6" id="KW-1185">Reference proteome</keyword>
<protein>
    <recommendedName>
        <fullName evidence="4">Aldehyde dehydrogenase domain-containing protein</fullName>
    </recommendedName>
</protein>
<dbReference type="Pfam" id="PF00171">
    <property type="entry name" value="Aldedh"/>
    <property type="match status" value="1"/>
</dbReference>
<proteinExistence type="inferred from homology"/>
<dbReference type="PROSITE" id="PS00070">
    <property type="entry name" value="ALDEHYDE_DEHYDR_CYS"/>
    <property type="match status" value="1"/>
</dbReference>
<feature type="compositionally biased region" description="Polar residues" evidence="3">
    <location>
        <begin position="629"/>
        <end position="651"/>
    </location>
</feature>
<accession>A0A8H5GZI5</accession>
<dbReference type="InterPro" id="IPR015590">
    <property type="entry name" value="Aldehyde_DH_dom"/>
</dbReference>
<dbReference type="InterPro" id="IPR016161">
    <property type="entry name" value="Ald_DH/histidinol_DH"/>
</dbReference>
<keyword evidence="2" id="KW-0560">Oxidoreductase</keyword>
<evidence type="ECO:0000256" key="3">
    <source>
        <dbReference type="SAM" id="MobiDB-lite"/>
    </source>
</evidence>
<feature type="compositionally biased region" description="Pro residues" evidence="3">
    <location>
        <begin position="719"/>
        <end position="729"/>
    </location>
</feature>
<feature type="region of interest" description="Disordered" evidence="3">
    <location>
        <begin position="462"/>
        <end position="499"/>
    </location>
</feature>
<evidence type="ECO:0000313" key="5">
    <source>
        <dbReference type="EMBL" id="KAF5373695.1"/>
    </source>
</evidence>
<feature type="region of interest" description="Disordered" evidence="3">
    <location>
        <begin position="370"/>
        <end position="426"/>
    </location>
</feature>
<dbReference type="Proteomes" id="UP000559256">
    <property type="component" value="Unassembled WGS sequence"/>
</dbReference>
<feature type="compositionally biased region" description="Polar residues" evidence="3">
    <location>
        <begin position="667"/>
        <end position="685"/>
    </location>
</feature>
<feature type="compositionally biased region" description="Basic and acidic residues" evidence="3">
    <location>
        <begin position="611"/>
        <end position="624"/>
    </location>
</feature>
<feature type="compositionally biased region" description="Low complexity" evidence="3">
    <location>
        <begin position="549"/>
        <end position="561"/>
    </location>
</feature>
<name>A0A8H5GZI5_9AGAR</name>
<feature type="region of interest" description="Disordered" evidence="3">
    <location>
        <begin position="529"/>
        <end position="811"/>
    </location>
</feature>
<dbReference type="InterPro" id="IPR016160">
    <property type="entry name" value="Ald_DH_CS_CYS"/>
</dbReference>
<feature type="compositionally biased region" description="Acidic residues" evidence="3">
    <location>
        <begin position="479"/>
        <end position="499"/>
    </location>
</feature>
<dbReference type="SUPFAM" id="SSF53720">
    <property type="entry name" value="ALDH-like"/>
    <property type="match status" value="1"/>
</dbReference>
<dbReference type="Gene3D" id="3.40.309.10">
    <property type="entry name" value="Aldehyde Dehydrogenase, Chain A, domain 2"/>
    <property type="match status" value="1"/>
</dbReference>
<sequence length="811" mass="88927">MTARRILWGKAANAGQTCVAPDYIIVPKEFQDTFVKALKEVYDEFYPDGPGAPGAMSRLVTPQAFNRVNTLLKNTNGTVVIGGETDEASKFIAPTVVKDVKPDDSLMSEEIFGPVLPIMPVNNFDEGIAYVNAHDHPLSLYVFTQDDKLKTKVFESTQSGSAHVNETIIHPGAEGLPFGGIGPSGSGYHTGKYGFDMFTHLRSSISPPGWIDMIMSFRFPPYTTLFHSFGGEHSQNVRPETVQNLTEKLSELLGEDVVRDAFANGGMGAERFNEEGLPVVEITEPAPTSAPTTTNTSLLNEPELVLLDSLSPAERERRRQERDRILDLLEEEETLEQRREEERERLEQIEAAQKRKEAAKLEMERLKMARETQKKMGKALLRSVSGNKEETSDGTKEKEKEDGKSTKKSVSFAAESQQQESAEKIDWGDIAFGKLRATKQLPTLLSQNFQDGKLMKSTVVERIPGVGRVNAAPTKSESADSDDESDIDDGEDSGGDELEEEEFDAYFAQQQREIALEYHRKRRKFDEAAAAALTSHSHSPEEDVLVGDSSSKSKPAQLSSSYATSQSLDASVLPASAAQTLQRSIRMGKLDSDNNLVGRDAGESDSEPENENVREVMELLRKGEVYNVGPNSDIHSVPRSTTSELSATKPSLQAPPFTAPTPLPSKPKNSQFKLSRPQNKTSSMEAGSEPATPISVVGRSSPKLPTVGSLVEASGSKNPLPPGPVPSPPSMVSQSPLQIPDFSRPMIIESPSFPQDSRSSRRPERPPEIMSASVRESAPRNREVAEVESVDGDDEANRPPKKVSRFKAERM</sequence>
<dbReference type="Gene3D" id="3.40.605.10">
    <property type="entry name" value="Aldehyde Dehydrogenase, Chain A, domain 1"/>
    <property type="match status" value="1"/>
</dbReference>
<dbReference type="GO" id="GO:0006081">
    <property type="term" value="P:aldehyde metabolic process"/>
    <property type="evidence" value="ECO:0007669"/>
    <property type="project" value="InterPro"/>
</dbReference>
<dbReference type="GO" id="GO:0004029">
    <property type="term" value="F:aldehyde dehydrogenase (NAD+) activity"/>
    <property type="evidence" value="ECO:0007669"/>
    <property type="project" value="TreeGrafter"/>
</dbReference>
<dbReference type="AlphaFoldDB" id="A0A8H5GZI5"/>
<feature type="compositionally biased region" description="Basic and acidic residues" evidence="3">
    <location>
        <begin position="387"/>
        <end position="405"/>
    </location>
</feature>
<dbReference type="PANTHER" id="PTHR43570">
    <property type="entry name" value="ALDEHYDE DEHYDROGENASE"/>
    <property type="match status" value="1"/>
</dbReference>
<gene>
    <name evidence="5" type="ORF">D9758_000769</name>
</gene>
<evidence type="ECO:0000313" key="6">
    <source>
        <dbReference type="Proteomes" id="UP000559256"/>
    </source>
</evidence>
<dbReference type="InterPro" id="IPR012394">
    <property type="entry name" value="Aldehyde_DH_NAD(P)"/>
</dbReference>
<dbReference type="PANTHER" id="PTHR43570:SF16">
    <property type="entry name" value="ALDEHYDE DEHYDROGENASE TYPE III, ISOFORM Q"/>
    <property type="match status" value="1"/>
</dbReference>
<dbReference type="OrthoDB" id="440325at2759"/>
<dbReference type="EMBL" id="JAACJM010000003">
    <property type="protein sequence ID" value="KAF5373695.1"/>
    <property type="molecule type" value="Genomic_DNA"/>
</dbReference>
<dbReference type="GO" id="GO:0005737">
    <property type="term" value="C:cytoplasm"/>
    <property type="evidence" value="ECO:0007669"/>
    <property type="project" value="TreeGrafter"/>
</dbReference>
<comment type="similarity">
    <text evidence="1">Belongs to the aldehyde dehydrogenase family.</text>
</comment>
<dbReference type="InterPro" id="IPR016162">
    <property type="entry name" value="Ald_DH_N"/>
</dbReference>
<feature type="domain" description="Aldehyde dehydrogenase" evidence="4">
    <location>
        <begin position="3"/>
        <end position="202"/>
    </location>
</feature>
<dbReference type="InterPro" id="IPR016163">
    <property type="entry name" value="Ald_DH_C"/>
</dbReference>
<evidence type="ECO:0000259" key="4">
    <source>
        <dbReference type="Pfam" id="PF00171"/>
    </source>
</evidence>
<evidence type="ECO:0000256" key="1">
    <source>
        <dbReference type="ARBA" id="ARBA00009986"/>
    </source>
</evidence>
<evidence type="ECO:0000256" key="2">
    <source>
        <dbReference type="ARBA" id="ARBA00023002"/>
    </source>
</evidence>
<feature type="compositionally biased region" description="Basic and acidic residues" evidence="3">
    <location>
        <begin position="758"/>
        <end position="767"/>
    </location>
</feature>
<dbReference type="FunFam" id="3.40.309.10:FF:000003">
    <property type="entry name" value="Aldehyde dehydrogenase"/>
    <property type="match status" value="1"/>
</dbReference>
<comment type="caution">
    <text evidence="5">The sequence shown here is derived from an EMBL/GenBank/DDBJ whole genome shotgun (WGS) entry which is preliminary data.</text>
</comment>
<organism evidence="5 6">
    <name type="scientific">Tetrapyrgos nigripes</name>
    <dbReference type="NCBI Taxonomy" id="182062"/>
    <lineage>
        <taxon>Eukaryota</taxon>
        <taxon>Fungi</taxon>
        <taxon>Dikarya</taxon>
        <taxon>Basidiomycota</taxon>
        <taxon>Agaricomycotina</taxon>
        <taxon>Agaricomycetes</taxon>
        <taxon>Agaricomycetidae</taxon>
        <taxon>Agaricales</taxon>
        <taxon>Marasmiineae</taxon>
        <taxon>Marasmiaceae</taxon>
        <taxon>Tetrapyrgos</taxon>
    </lineage>
</organism>
<reference evidence="5 6" key="1">
    <citation type="journal article" date="2020" name="ISME J.">
        <title>Uncovering the hidden diversity of litter-decomposition mechanisms in mushroom-forming fungi.</title>
        <authorList>
            <person name="Floudas D."/>
            <person name="Bentzer J."/>
            <person name="Ahren D."/>
            <person name="Johansson T."/>
            <person name="Persson P."/>
            <person name="Tunlid A."/>
        </authorList>
    </citation>
    <scope>NUCLEOTIDE SEQUENCE [LARGE SCALE GENOMIC DNA]</scope>
    <source>
        <strain evidence="5 6">CBS 291.85</strain>
    </source>
</reference>